<proteinExistence type="inferred from homology"/>
<keyword evidence="9" id="KW-0472">Membrane</keyword>
<feature type="domain" description="Trimeric autotransporter adhesin YadA-like head" evidence="14">
    <location>
        <begin position="577"/>
        <end position="596"/>
    </location>
</feature>
<dbReference type="InterPro" id="IPR005594">
    <property type="entry name" value="YadA_C"/>
</dbReference>
<protein>
    <submittedName>
        <fullName evidence="16">YadA-like family protein</fullName>
    </submittedName>
</protein>
<feature type="domain" description="Trimeric autotransporter adhesin YadA-like head" evidence="14">
    <location>
        <begin position="2508"/>
        <end position="2534"/>
    </location>
</feature>
<keyword evidence="17" id="KW-1185">Reference proteome</keyword>
<feature type="domain" description="Trimeric autotransporter adhesin YadA-like stalk" evidence="15">
    <location>
        <begin position="2906"/>
        <end position="2943"/>
    </location>
</feature>
<reference evidence="16 17" key="1">
    <citation type="journal article" date="2022" name="Res Sq">
        <title>Evolution of multicellular longitudinally dividing oral cavity symbionts (Neisseriaceae).</title>
        <authorList>
            <person name="Nyongesa S."/>
            <person name="Weber P."/>
            <person name="Bernet E."/>
            <person name="Pullido F."/>
            <person name="Nieckarz M."/>
            <person name="Delaby M."/>
            <person name="Nieves C."/>
            <person name="Viehboeck T."/>
            <person name="Krause N."/>
            <person name="Rivera-Millot A."/>
            <person name="Nakamura A."/>
            <person name="Vischer N."/>
            <person name="VanNieuwenhze M."/>
            <person name="Brun Y."/>
            <person name="Cava F."/>
            <person name="Bulgheresi S."/>
            <person name="Veyrier F."/>
        </authorList>
    </citation>
    <scope>NUCLEOTIDE SEQUENCE [LARGE SCALE GENOMIC DNA]</scope>
    <source>
        <strain evidence="16 17">SN4</strain>
    </source>
</reference>
<evidence type="ECO:0000256" key="9">
    <source>
        <dbReference type="ARBA" id="ARBA00023136"/>
    </source>
</evidence>
<feature type="domain" description="Trimeric autotransporter adhesin YadA-like head" evidence="14">
    <location>
        <begin position="627"/>
        <end position="651"/>
    </location>
</feature>
<name>A0ABY4E7J2_9NEIS</name>
<feature type="chain" id="PRO_5045975000" evidence="12">
    <location>
        <begin position="17"/>
        <end position="3430"/>
    </location>
</feature>
<feature type="domain" description="Trimeric autotransporter adhesin YadA-like stalk" evidence="15">
    <location>
        <begin position="2426"/>
        <end position="2459"/>
    </location>
</feature>
<evidence type="ECO:0000259" key="13">
    <source>
        <dbReference type="Pfam" id="PF03895"/>
    </source>
</evidence>
<feature type="domain" description="Trimeric autotransporter adhesin YadA-like stalk" evidence="15">
    <location>
        <begin position="2676"/>
        <end position="2717"/>
    </location>
</feature>
<dbReference type="Pfam" id="PF05662">
    <property type="entry name" value="YadA_stalk"/>
    <property type="match status" value="12"/>
</dbReference>
<feature type="domain" description="Trimeric autotransporter adhesin YadA-like head" evidence="14">
    <location>
        <begin position="157"/>
        <end position="183"/>
    </location>
</feature>
<dbReference type="Proteomes" id="UP000832011">
    <property type="component" value="Chromosome"/>
</dbReference>
<dbReference type="SUPFAM" id="SSF54523">
    <property type="entry name" value="Pili subunits"/>
    <property type="match status" value="1"/>
</dbReference>
<feature type="domain" description="Trimeric autotransporter adhesin YadA-like stalk" evidence="15">
    <location>
        <begin position="3136"/>
        <end position="3160"/>
    </location>
</feature>
<feature type="domain" description="Trimeric autotransporter adhesin YadA-like head" evidence="14">
    <location>
        <begin position="1366"/>
        <end position="1390"/>
    </location>
</feature>
<dbReference type="InterPro" id="IPR045584">
    <property type="entry name" value="Pilin-like"/>
</dbReference>
<dbReference type="SUPFAM" id="SSF101967">
    <property type="entry name" value="Adhesin YadA, collagen-binding domain"/>
    <property type="match status" value="15"/>
</dbReference>
<dbReference type="Gene3D" id="2.60.40.4050">
    <property type="match status" value="1"/>
</dbReference>
<feature type="domain" description="Trimeric autotransporter adhesin YadA-like head" evidence="14">
    <location>
        <begin position="1177"/>
        <end position="1199"/>
    </location>
</feature>
<feature type="domain" description="Trimeric autotransporter adhesin YadA-like head" evidence="14">
    <location>
        <begin position="1444"/>
        <end position="1467"/>
    </location>
</feature>
<sequence length="3430" mass="339156">MVAAAGVLLMSGLVQADATSTGGAGAAPYVTDGFSAGTVCNSPLPYPPQAIYDESGLPIAVPATGYYSGYLVGDNSLAIGTGCTTPTIAAENAVALGNGAAASKGAVAIGTNALASFPNTVAIGTNAQAVWNDATAIGNHAYAKNAGGIALGSNAQAIGNFAIAQGTRAQAQDAFSVSIGYQAGNNASSYAGVAMGYKAGSNSGGMRNVAIGEESGLNANGGYNTAIGWQAGKNVNGGNNVAIGNRAGEEAKGQNNYMLGGGAGWGVQGNHNLIMGTYAGTADVDPNTGAIQPGLRGNNNSVLGYNAATSTQGTGNDNNAYMGYYSGFRTSAKNSTMLGTFTGLYSNGSSNTALGVNAGSQQQGDGNVAIGRMAGSLIGFNDNATGYFQRSGAPVTALAMSKVSNTVSLGNYSLSTVSEGVALGSQSIATTDKGITGYLAPTGNTSPVWQSTLAAVSVGGDDPYDGKNVVNTRQITNVAAGTQLTDAVNVAQLQIAAAAATQAAIQPYLSVNDNGVVGAVNYDNKGAAGANSMVLGVGSRSNSTEVVAIGKDIVLGKAATNGVVIGNYANTNATDNVAIGYTANAQGVGSVVIGSLSSSTGTGQSTIIGHMSTGQTNSTNLGYLTSSASGGVAIGSYAKANATNAIAMGLQANAAQSNAVALGHQSFANTNNSVALGTAAKAITNNSVALGSGSITATGTPTPNTVIDGKTYAFAGNTVAGVVSVGKVGGERQIQNVAAGRVSDSSTDAVNGSQLYALQEQANTSAIHFVSINNKSSGLVNYSNDGAKGVNAVAIGVMAQANGAYSVAMGSNAVALSTDSIAIGTDALAATGQTVSIGKQAGVGQTSLGTGSSGDGNNLNFGYRAGQDSKNVSQSSLIGYEAGYEAQKISVTSMVGLQSGRWANNVTDSSFTGVHSGELANNVSMSSFTGNSAGQETKNVINSSYLGSLSGYQANNINYSNLIGGFAGRRADNIVKSNMIGYLSGSDAKNVTSSSMIGEWAGAYANNVSQSTVIGNYAGLYAKALSDSNVMGTYVAYNSSQVSNSSLIGTQAGRDASQISNSNLMGTRAGSNASNVSNSNIIGTRSGAWAQGNSNSLIGTASGTGLQGNDNVAMGTAANGMLYWDSAANSYRTRDGALFTGTTAPVLAVSNTVAIGNLSLTKADQAVAIGTNAMVGGANSIGIGSNSNVTGTSSIAIGVGNQVSGNASGAFGDPTVVTGDAAYSIGNNNNIAQNNTFVLGNDITSTQGNSVILGNVSTDRAATSETGITIDGKAYQFDGVGSVANGVVSVGKQGGERQIINVAAGKVATGSTDAINGSQLYALVEQANASAIHFVSINSKDKSKGNYGNDGAKGIEATAVGVDAFANGNYATALGYSSNASGLNSIALGDSNATGSKSTAIGYYANATANNGVAMGVNAQAVGGSGVAIGTGLSDRNGQRTSAGNQSVALGFTARADGTNAIAVGTYTAAGNDSVAMGNGADATQTNTIAIGKTAYAGVESIHIGTTTVRGNDSGHTGAFRKGSTLIGYEAAAQGLYNTVMGNNSQVLVNQRITVNDLLGRPFVAQGAFTSIMGAYNTVGQKGLNNSDNTTNPKPYSGVAVSVMGSANKVTDSNGAFIAGYGNSITNSYKDQIDISGILSGLNDSNLAGIIADSKTELGQVGVIGAGNKLDNANNTVVSGIRNNVAYANKSSVEGFSQQANAIYFTSISGSDSKINNTARVFTTGTNNTITNAADVIAMGNNMVVGSATTSAKNSILLGNNIDFASKADMANAVSIGDYSRANTGAVAVGVTAQALGVDSIAIGRDAIATGSIAMGASSRAGNGGAAFGDGAIATYFNGVNTAGTVAGAALGQNAKADVTGAVALGTSAVVTEANSVALGAYSTTTKAVPTASATINGTTYQFAGAVPVGVVSVGSAGNERQIQNVAAGQISKTSTDAINGSQLYALAEQANASAIHFVSIGSKDDSKGNYGNDGAKGADAIAIGVDTRADGADAVAMGSNAYAAQANSIAIGLAAQALGVETVAIGHSAGSNATGTYGTFIGKSAGENTVGDNNLAVGVAAGRNSQGDMNAYLGQQAGNDAVGSFNTAVGTGAGLASTGNNNSVLGYGAGSRSEGDNNTSIGLGAGFNTKGGGHNTAIGEYAGSNAVGEYNFMAGSNAGANSKVSGSIAVGNAAAFESEGFGNVLLGNNVATGAKGDVNIAIGQAAGMQSEGMANIIMGVQAGGMSKGNGNIMSGAQAGIQSSGNNNQFAGELAGGGLQGNFNQAQGLQAGLTAKGDNNIINGSNAGVALQGSDNVLLGQMAGSLVSYDSAQNKYFDRNGNEVAASGLAVSNTVSLGNLSLAQSNQAVAIGSNATVGTGIAGSMALGSNALTSVANSVALGADSVANTAATPTSGVTIGNVTLSNFAGSAPVGVVSVGSVGKERQIQNVAAGRISSSSTDAINGSQLYALAAQANASAIHFVSIGSKDPSKGNYGNDGASGVNAIAIGVDTVAAGNAATAVGSNANAAGVGSVAVGNGAAASIDNSIALGANSVADTAAVPVAGFAGSAPVGVVSVGSVGKERQIQNVAAGRLSGSSTDAINGSQLYATNTIVNQHTTEITELQKGWTLASNNGSKTEQITAGETVNFNQGKNIAISQTGNSISIATTPNVVFDQVTVGGVVINNVTGINAGDLKITNVAPGTLSSSSKDAVNGSQLYATNTIVTQQGNILNQHANTLAQHTTTLNQHGNDITELQKGWTLASNNSATTEQITAGETVNFNQGKNIAISQIGNSISIATTPNVAFDQVTVGGVVINKTTGINAGNTVISNVAAGSALTDAVNVSQLNNAIANSSSNWDLVVNNDPARSIGKGSKIEFKDGSNIAITQSGNAISIATTPNVAFDQVTVGGVVINKTTGINAGNTVISNVAPGVKGTDAVNVDQLSAVQTTAGKGWNLQTDDDKASQVKPGDTVNIGVADGEKNIKVTRNGNVIDFELNKNLDLGSTGSVKMGDLTINNGGLSIVNGPSITIDGIDAGGKTITNVAPGKNGKDAVNVDQLTAVQTTAGKGWNLQTDGDTASQVKPGDTVNIGVADGEKNIKVSRNGNVIDFELNKNLDLGSTGSIVMGDVLVDGKGFTINNGPSMTVNGINAGNKTITNVAAGTALTDAVNLSQLNQAIAGSKYAGLHVQNGSDTILPNESLNIVGKDGTTVTYDKDSNTYTVSSKTGGTGTGSMDDWNVTGKDGKGGSVSVPITDGKNVEFAAGSKNVTVTPTQTTTGAQVQVDIARDLDLNSVTTKNADGSSTVVNGNGVTIKGKDGKNGASITQSGIDAGNQTLTNVAAGRNDTDAVNVSQLKEVSNNITNLGNRINDVEDNANAGTAAAMAMANLPQPAYAGEGGMSLGVGTYQGESGYAVGYSAISENGNWVFKASATGNSQGKFGAGAGVFFKMH</sequence>
<feature type="region of interest" description="Disordered" evidence="11">
    <location>
        <begin position="3203"/>
        <end position="3223"/>
    </location>
</feature>
<feature type="domain" description="Trimeric autotransporter adhesin YadA-like C-terminal membrane anchor" evidence="13">
    <location>
        <begin position="3369"/>
        <end position="3427"/>
    </location>
</feature>
<dbReference type="Pfam" id="PF05658">
    <property type="entry name" value="YadA_head"/>
    <property type="match status" value="20"/>
</dbReference>
<evidence type="ECO:0000256" key="3">
    <source>
        <dbReference type="ARBA" id="ARBA00005848"/>
    </source>
</evidence>
<feature type="domain" description="Trimeric autotransporter adhesin YadA-like head" evidence="14">
    <location>
        <begin position="2007"/>
        <end position="2030"/>
    </location>
</feature>
<feature type="domain" description="Trimeric autotransporter adhesin YadA-like head" evidence="14">
    <location>
        <begin position="2363"/>
        <end position="2385"/>
    </location>
</feature>
<keyword evidence="5" id="KW-1134">Transmembrane beta strand</keyword>
<dbReference type="InterPro" id="IPR008640">
    <property type="entry name" value="Adhesin_Head_dom"/>
</dbReference>
<dbReference type="Gene3D" id="2.150.10.10">
    <property type="entry name" value="Serralysin-like metalloprotease, C-terminal"/>
    <property type="match status" value="12"/>
</dbReference>
<feature type="domain" description="Trimeric autotransporter adhesin YadA-like head" evidence="14">
    <location>
        <begin position="2480"/>
        <end position="2506"/>
    </location>
</feature>
<dbReference type="InterPro" id="IPR011049">
    <property type="entry name" value="Serralysin-like_metalloprot_C"/>
</dbReference>
<evidence type="ECO:0000259" key="15">
    <source>
        <dbReference type="Pfam" id="PF05662"/>
    </source>
</evidence>
<keyword evidence="10" id="KW-0998">Cell outer membrane</keyword>
<feature type="domain" description="Trimeric autotransporter adhesin YadA-like head" evidence="14">
    <location>
        <begin position="1860"/>
        <end position="1883"/>
    </location>
</feature>
<evidence type="ECO:0000313" key="17">
    <source>
        <dbReference type="Proteomes" id="UP000832011"/>
    </source>
</evidence>
<feature type="domain" description="Trimeric autotransporter adhesin YadA-like stalk" evidence="15">
    <location>
        <begin position="3316"/>
        <end position="3357"/>
    </location>
</feature>
<feature type="domain" description="Trimeric autotransporter adhesin YadA-like stalk" evidence="15">
    <location>
        <begin position="1298"/>
        <end position="1331"/>
    </location>
</feature>
<dbReference type="Gene3D" id="6.10.250.2040">
    <property type="match status" value="3"/>
</dbReference>
<feature type="domain" description="Trimeric autotransporter adhesin YadA-like stalk" evidence="15">
    <location>
        <begin position="474"/>
        <end position="513"/>
    </location>
</feature>
<feature type="domain" description="Trimeric autotransporter adhesin YadA-like head" evidence="14">
    <location>
        <begin position="658"/>
        <end position="679"/>
    </location>
</feature>
<dbReference type="RefSeq" id="WP_234333142.1">
    <property type="nucleotide sequence ID" value="NZ_CABKVG010000010.1"/>
</dbReference>
<dbReference type="Gene3D" id="2.20.70.140">
    <property type="match status" value="3"/>
</dbReference>
<comment type="similarity">
    <text evidence="3">Belongs to the autotransporter-2 (AT-2) (TC 1.B.40) family.</text>
</comment>
<evidence type="ECO:0000256" key="12">
    <source>
        <dbReference type="SAM" id="SignalP"/>
    </source>
</evidence>
<feature type="domain" description="Trimeric autotransporter adhesin YadA-like stalk" evidence="15">
    <location>
        <begin position="733"/>
        <end position="768"/>
    </location>
</feature>
<comment type="subcellular location">
    <subcellularLocation>
        <location evidence="2">Cell outer membrane</location>
    </subcellularLocation>
    <subcellularLocation>
        <location evidence="1">Cell surface</location>
    </subcellularLocation>
</comment>
<dbReference type="Pfam" id="PF03895">
    <property type="entry name" value="YadA_anchor"/>
    <property type="match status" value="1"/>
</dbReference>
<evidence type="ECO:0000256" key="11">
    <source>
        <dbReference type="SAM" id="MobiDB-lite"/>
    </source>
</evidence>
<feature type="domain" description="Trimeric autotransporter adhesin YadA-like head" evidence="14">
    <location>
        <begin position="787"/>
        <end position="813"/>
    </location>
</feature>
<feature type="domain" description="Trimeric autotransporter adhesin YadA-like head" evidence="14">
    <location>
        <begin position="1151"/>
        <end position="1173"/>
    </location>
</feature>
<evidence type="ECO:0000256" key="1">
    <source>
        <dbReference type="ARBA" id="ARBA00004241"/>
    </source>
</evidence>
<evidence type="ECO:0000256" key="8">
    <source>
        <dbReference type="ARBA" id="ARBA00022927"/>
    </source>
</evidence>
<dbReference type="CDD" id="cd12820">
    <property type="entry name" value="LbR_YadA-like"/>
    <property type="match status" value="2"/>
</dbReference>
<keyword evidence="8" id="KW-0653">Protein transport</keyword>
<keyword evidence="4" id="KW-0813">Transport</keyword>
<evidence type="ECO:0000256" key="6">
    <source>
        <dbReference type="ARBA" id="ARBA00022692"/>
    </source>
</evidence>
<evidence type="ECO:0000256" key="10">
    <source>
        <dbReference type="ARBA" id="ARBA00023237"/>
    </source>
</evidence>
<accession>A0ABY4E7J2</accession>
<organism evidence="16 17">
    <name type="scientific">Vitreoscilla massiliensis</name>
    <dbReference type="NCBI Taxonomy" id="1689272"/>
    <lineage>
        <taxon>Bacteria</taxon>
        <taxon>Pseudomonadati</taxon>
        <taxon>Pseudomonadota</taxon>
        <taxon>Betaproteobacteria</taxon>
        <taxon>Neisseriales</taxon>
        <taxon>Neisseriaceae</taxon>
        <taxon>Vitreoscilla</taxon>
    </lineage>
</organism>
<feature type="domain" description="Trimeric autotransporter adhesin YadA-like head" evidence="14">
    <location>
        <begin position="104"/>
        <end position="127"/>
    </location>
</feature>
<keyword evidence="7 12" id="KW-0732">Signal</keyword>
<feature type="domain" description="Trimeric autotransporter adhesin YadA-like stalk" evidence="15">
    <location>
        <begin position="2565"/>
        <end position="2603"/>
    </location>
</feature>
<feature type="domain" description="Trimeric autotransporter adhesin YadA-like head" evidence="14">
    <location>
        <begin position="1469"/>
        <end position="1493"/>
    </location>
</feature>
<evidence type="ECO:0000259" key="14">
    <source>
        <dbReference type="Pfam" id="PF05658"/>
    </source>
</evidence>
<feature type="domain" description="Trimeric autotransporter adhesin YadA-like stalk" evidence="15">
    <location>
        <begin position="3021"/>
        <end position="3058"/>
    </location>
</feature>
<feature type="domain" description="Trimeric autotransporter adhesin YadA-like head" evidence="14">
    <location>
        <begin position="1976"/>
        <end position="2002"/>
    </location>
</feature>
<gene>
    <name evidence="16" type="ORF">LVJ82_18410</name>
</gene>
<dbReference type="InterPro" id="IPR008635">
    <property type="entry name" value="Coiled_stalk_dom"/>
</dbReference>
<feature type="domain" description="Trimeric autotransporter adhesin YadA-like head" evidence="14">
    <location>
        <begin position="133"/>
        <end position="155"/>
    </location>
</feature>
<feature type="domain" description="Trimeric autotransporter adhesin YadA-like head" evidence="14">
    <location>
        <begin position="1393"/>
        <end position="1419"/>
    </location>
</feature>
<evidence type="ECO:0000256" key="5">
    <source>
        <dbReference type="ARBA" id="ARBA00022452"/>
    </source>
</evidence>
<evidence type="ECO:0000256" key="2">
    <source>
        <dbReference type="ARBA" id="ARBA00004442"/>
    </source>
</evidence>
<evidence type="ECO:0000256" key="7">
    <source>
        <dbReference type="ARBA" id="ARBA00022729"/>
    </source>
</evidence>
<evidence type="ECO:0000313" key="16">
    <source>
        <dbReference type="EMBL" id="UOO91311.1"/>
    </source>
</evidence>
<feature type="signal peptide" evidence="12">
    <location>
        <begin position="1"/>
        <end position="16"/>
    </location>
</feature>
<dbReference type="EMBL" id="CP091511">
    <property type="protein sequence ID" value="UOO91311.1"/>
    <property type="molecule type" value="Genomic_DNA"/>
</dbReference>
<feature type="domain" description="Trimeric autotransporter adhesin YadA-like head" evidence="14">
    <location>
        <begin position="1784"/>
        <end position="1807"/>
    </location>
</feature>
<feature type="domain" description="Trimeric autotransporter adhesin YadA-like stalk" evidence="15">
    <location>
        <begin position="2809"/>
        <end position="2844"/>
    </location>
</feature>
<dbReference type="Gene3D" id="6.20.50.100">
    <property type="match status" value="4"/>
</dbReference>
<dbReference type="Gene3D" id="1.20.5.170">
    <property type="match status" value="4"/>
</dbReference>
<evidence type="ECO:0000256" key="4">
    <source>
        <dbReference type="ARBA" id="ARBA00022448"/>
    </source>
</evidence>
<keyword evidence="6" id="KW-0812">Transmembrane</keyword>
<feature type="domain" description="Trimeric autotransporter adhesin YadA-like stalk" evidence="15">
    <location>
        <begin position="1922"/>
        <end position="1955"/>
    </location>
</feature>